<reference evidence="2 3" key="2">
    <citation type="submission" date="2018-11" db="EMBL/GenBank/DDBJ databases">
        <authorList>
            <consortium name="Pathogen Informatics"/>
        </authorList>
    </citation>
    <scope>NUCLEOTIDE SEQUENCE [LARGE SCALE GENOMIC DNA]</scope>
</reference>
<proteinExistence type="predicted"/>
<dbReference type="AlphaFoldDB" id="A0A183EHB5"/>
<evidence type="ECO:0000256" key="1">
    <source>
        <dbReference type="SAM" id="MobiDB-lite"/>
    </source>
</evidence>
<dbReference type="WBParaSite" id="GPUH_0002038101-mRNA-1">
    <property type="protein sequence ID" value="GPUH_0002038101-mRNA-1"/>
    <property type="gene ID" value="GPUH_0002038101"/>
</dbReference>
<gene>
    <name evidence="2" type="ORF">GPUH_LOCUS20357</name>
</gene>
<sequence length="53" mass="5571">MKDETNGGTAEDEPMDCSVSAIASTAEKAEEIEEVPVQSKVEVQDAEMPDASA</sequence>
<evidence type="ECO:0000313" key="3">
    <source>
        <dbReference type="Proteomes" id="UP000271098"/>
    </source>
</evidence>
<accession>A0A183EHB5</accession>
<dbReference type="Proteomes" id="UP000271098">
    <property type="component" value="Unassembled WGS sequence"/>
</dbReference>
<evidence type="ECO:0000313" key="2">
    <source>
        <dbReference type="EMBL" id="VDN35867.1"/>
    </source>
</evidence>
<feature type="region of interest" description="Disordered" evidence="1">
    <location>
        <begin position="24"/>
        <end position="53"/>
    </location>
</feature>
<feature type="compositionally biased region" description="Acidic residues" evidence="1">
    <location>
        <begin position="44"/>
        <end position="53"/>
    </location>
</feature>
<dbReference type="EMBL" id="UYRT01090279">
    <property type="protein sequence ID" value="VDN35867.1"/>
    <property type="molecule type" value="Genomic_DNA"/>
</dbReference>
<reference evidence="4" key="1">
    <citation type="submission" date="2016-06" db="UniProtKB">
        <authorList>
            <consortium name="WormBaseParasite"/>
        </authorList>
    </citation>
    <scope>IDENTIFICATION</scope>
</reference>
<organism evidence="4">
    <name type="scientific">Gongylonema pulchrum</name>
    <dbReference type="NCBI Taxonomy" id="637853"/>
    <lineage>
        <taxon>Eukaryota</taxon>
        <taxon>Metazoa</taxon>
        <taxon>Ecdysozoa</taxon>
        <taxon>Nematoda</taxon>
        <taxon>Chromadorea</taxon>
        <taxon>Rhabditida</taxon>
        <taxon>Spirurina</taxon>
        <taxon>Spiruromorpha</taxon>
        <taxon>Spiruroidea</taxon>
        <taxon>Gongylonematidae</taxon>
        <taxon>Gongylonema</taxon>
    </lineage>
</organism>
<evidence type="ECO:0000313" key="4">
    <source>
        <dbReference type="WBParaSite" id="GPUH_0002038101-mRNA-1"/>
    </source>
</evidence>
<name>A0A183EHB5_9BILA</name>
<keyword evidence="3" id="KW-1185">Reference proteome</keyword>
<protein>
    <submittedName>
        <fullName evidence="2 4">Uncharacterized protein</fullName>
    </submittedName>
</protein>